<dbReference type="GO" id="GO:0005737">
    <property type="term" value="C:cytoplasm"/>
    <property type="evidence" value="ECO:0007669"/>
    <property type="project" value="UniProtKB-SubCell"/>
</dbReference>
<keyword evidence="7 10" id="KW-0479">Metal-binding</keyword>
<dbReference type="OrthoDB" id="9781789at2"/>
<dbReference type="UniPathway" id="UPA00028">
    <property type="reaction ID" value="UER00003"/>
</dbReference>
<dbReference type="InterPro" id="IPR015813">
    <property type="entry name" value="Pyrv/PenolPyrv_kinase-like_dom"/>
</dbReference>
<accession>A0A2N6PFX0</accession>
<comment type="subcellular location">
    <subcellularLocation>
        <location evidence="7">Cytoplasm</location>
    </subcellularLocation>
</comment>
<feature type="binding site" evidence="7 10">
    <location>
        <position position="143"/>
    </location>
    <ligand>
        <name>Mg(2+)</name>
        <dbReference type="ChEBI" id="CHEBI:18420"/>
    </ligand>
</feature>
<feature type="active site" description="Proton acceptor" evidence="7 8">
    <location>
        <position position="209"/>
    </location>
</feature>
<dbReference type="Proteomes" id="UP000235703">
    <property type="component" value="Unassembled WGS sequence"/>
</dbReference>
<keyword evidence="4 7" id="KW-0566">Pantothenate biosynthesis</keyword>
<keyword evidence="13" id="KW-1185">Reference proteome</keyword>
<comment type="function">
    <text evidence="6 7">Catalyzes the reversible reaction in which hydroxymethyl group from 5,10-methylenetetrahydrofolate is transferred onto alpha-ketoisovalerate to form ketopantoate.</text>
</comment>
<dbReference type="PIRSF" id="PIRSF000388">
    <property type="entry name" value="Pantoate_hydroxy_MeTrfase"/>
    <property type="match status" value="1"/>
</dbReference>
<feature type="binding site" evidence="7 9">
    <location>
        <begin position="72"/>
        <end position="73"/>
    </location>
    <ligand>
        <name>3-methyl-2-oxobutanoate</name>
        <dbReference type="ChEBI" id="CHEBI:11851"/>
    </ligand>
</feature>
<proteinExistence type="inferred from homology"/>
<evidence type="ECO:0000256" key="2">
    <source>
        <dbReference type="ARBA" id="ARBA00008676"/>
    </source>
</evidence>
<sequence length="291" mass="30709">MTEQPSPYGSGTSQGSVQQQTPTGPQPAGRVRIRHLQEYKQQGVKWAMLTSYDQLSAGIFDEAGIPVLLVGDSAANNVYGYETTLPVTVDELIPLVRAVTGSTRRALVVADLPFGSYQESPEQCFATSARFMKEAGAHAVKLEGGVEMVPQIEKLATGGIPAMAHIGFTPQAEHQLGGYRVQGRGDAGQELLDTARAVEAAGAFAVVLEMVPGEAAAAITEALSIPTIGIGAGADCDAQVLVWQDMAGLRGGRMPRFVKQYADLRTSLLDAARAYASDVESGTFPAAEHTF</sequence>
<protein>
    <recommendedName>
        <fullName evidence="7">3-methyl-2-oxobutanoate hydroxymethyltransferase</fullName>
        <ecNumber evidence="7">2.1.2.11</ecNumber>
    </recommendedName>
    <alternativeName>
        <fullName evidence="7">Ketopantoate hydroxymethyltransferase</fullName>
        <shortName evidence="7">KPHMT</shortName>
    </alternativeName>
</protein>
<dbReference type="GO" id="GO:0032259">
    <property type="term" value="P:methylation"/>
    <property type="evidence" value="ECO:0007669"/>
    <property type="project" value="UniProtKB-KW"/>
</dbReference>
<dbReference type="NCBIfam" id="NF001452">
    <property type="entry name" value="PRK00311.1"/>
    <property type="match status" value="1"/>
</dbReference>
<feature type="region of interest" description="Disordered" evidence="11">
    <location>
        <begin position="1"/>
        <end position="28"/>
    </location>
</feature>
<dbReference type="InterPro" id="IPR003700">
    <property type="entry name" value="Pantoate_hydroxy_MeTrfase"/>
</dbReference>
<dbReference type="EC" id="2.1.2.11" evidence="7"/>
<dbReference type="CDD" id="cd06557">
    <property type="entry name" value="KPHMT-like"/>
    <property type="match status" value="1"/>
</dbReference>
<evidence type="ECO:0000256" key="10">
    <source>
        <dbReference type="PIRSR" id="PIRSR000388-3"/>
    </source>
</evidence>
<comment type="cofactor">
    <cofactor evidence="7 10">
        <name>Mg(2+)</name>
        <dbReference type="ChEBI" id="CHEBI:18420"/>
    </cofactor>
    <text evidence="7 10">Binds 1 Mg(2+) ion per subunit.</text>
</comment>
<feature type="binding site" evidence="7 9">
    <location>
        <position position="141"/>
    </location>
    <ligand>
        <name>3-methyl-2-oxobutanoate</name>
        <dbReference type="ChEBI" id="CHEBI:11851"/>
    </ligand>
</feature>
<comment type="subunit">
    <text evidence="3 7">Homodecamer; pentamer of dimers.</text>
</comment>
<dbReference type="GO" id="GO:0015940">
    <property type="term" value="P:pantothenate biosynthetic process"/>
    <property type="evidence" value="ECO:0007669"/>
    <property type="project" value="UniProtKB-UniRule"/>
</dbReference>
<dbReference type="SUPFAM" id="SSF51621">
    <property type="entry name" value="Phosphoenolpyruvate/pyruvate domain"/>
    <property type="match status" value="1"/>
</dbReference>
<evidence type="ECO:0000256" key="1">
    <source>
        <dbReference type="ARBA" id="ARBA00005033"/>
    </source>
</evidence>
<evidence type="ECO:0000256" key="9">
    <source>
        <dbReference type="PIRSR" id="PIRSR000388-2"/>
    </source>
</evidence>
<evidence type="ECO:0000256" key="6">
    <source>
        <dbReference type="ARBA" id="ARBA00056497"/>
    </source>
</evidence>
<evidence type="ECO:0000256" key="8">
    <source>
        <dbReference type="PIRSR" id="PIRSR000388-1"/>
    </source>
</evidence>
<comment type="pathway">
    <text evidence="1 7">Cofactor biosynthesis; (R)-pantothenate biosynthesis; (R)-pantoate from 3-methyl-2-oxobutanoate: step 1/2.</text>
</comment>
<dbReference type="PANTHER" id="PTHR20881:SF0">
    <property type="entry name" value="3-METHYL-2-OXOBUTANOATE HYDROXYMETHYLTRANSFERASE"/>
    <property type="match status" value="1"/>
</dbReference>
<comment type="caution">
    <text evidence="12">The sequence shown here is derived from an EMBL/GenBank/DDBJ whole genome shotgun (WGS) entry which is preliminary data.</text>
</comment>
<dbReference type="RefSeq" id="WP_102162655.1">
    <property type="nucleotide sequence ID" value="NZ_PNFZ01000006.1"/>
</dbReference>
<dbReference type="GO" id="GO:0008168">
    <property type="term" value="F:methyltransferase activity"/>
    <property type="evidence" value="ECO:0007669"/>
    <property type="project" value="UniProtKB-KW"/>
</dbReference>
<dbReference type="NCBIfam" id="TIGR00222">
    <property type="entry name" value="panB"/>
    <property type="match status" value="1"/>
</dbReference>
<evidence type="ECO:0000256" key="5">
    <source>
        <dbReference type="ARBA" id="ARBA00022679"/>
    </source>
</evidence>
<gene>
    <name evidence="7 12" type="primary">panB</name>
    <name evidence="12" type="ORF">CJ198_11025</name>
</gene>
<dbReference type="GO" id="GO:0000287">
    <property type="term" value="F:magnesium ion binding"/>
    <property type="evidence" value="ECO:0007669"/>
    <property type="project" value="TreeGrafter"/>
</dbReference>
<dbReference type="PANTHER" id="PTHR20881">
    <property type="entry name" value="3-METHYL-2-OXOBUTANOATE HYDROXYMETHYLTRANSFERASE"/>
    <property type="match status" value="1"/>
</dbReference>
<feature type="binding site" evidence="7 10">
    <location>
        <position position="72"/>
    </location>
    <ligand>
        <name>Mg(2+)</name>
        <dbReference type="ChEBI" id="CHEBI:18420"/>
    </ligand>
</feature>
<feature type="binding site" evidence="7 9">
    <location>
        <position position="111"/>
    </location>
    <ligand>
        <name>3-methyl-2-oxobutanoate</name>
        <dbReference type="ChEBI" id="CHEBI:11851"/>
    </ligand>
</feature>
<dbReference type="AlphaFoldDB" id="A0A2N6PFX0"/>
<reference evidence="12 13" key="1">
    <citation type="submission" date="2017-09" db="EMBL/GenBank/DDBJ databases">
        <title>Bacterial strain isolated from the female urinary microbiota.</title>
        <authorList>
            <person name="Thomas-White K."/>
            <person name="Kumar N."/>
            <person name="Forster S."/>
            <person name="Putonti C."/>
            <person name="Lawley T."/>
            <person name="Wolfe A.J."/>
        </authorList>
    </citation>
    <scope>NUCLEOTIDE SEQUENCE [LARGE SCALE GENOMIC DNA]</scope>
    <source>
        <strain evidence="12 13">UMB0680</strain>
    </source>
</reference>
<keyword evidence="5 7" id="KW-0808">Transferase</keyword>
<dbReference type="GO" id="GO:0003864">
    <property type="term" value="F:3-methyl-2-oxobutanoate hydroxymethyltransferase activity"/>
    <property type="evidence" value="ECO:0007669"/>
    <property type="project" value="UniProtKB-UniRule"/>
</dbReference>
<feature type="compositionally biased region" description="Low complexity" evidence="11">
    <location>
        <begin position="9"/>
        <end position="28"/>
    </location>
</feature>
<evidence type="ECO:0000256" key="3">
    <source>
        <dbReference type="ARBA" id="ARBA00011424"/>
    </source>
</evidence>
<evidence type="ECO:0000256" key="7">
    <source>
        <dbReference type="HAMAP-Rule" id="MF_00156"/>
    </source>
</evidence>
<feature type="binding site" evidence="7 10">
    <location>
        <position position="111"/>
    </location>
    <ligand>
        <name>Mg(2+)</name>
        <dbReference type="ChEBI" id="CHEBI:18420"/>
    </ligand>
</feature>
<evidence type="ECO:0000256" key="4">
    <source>
        <dbReference type="ARBA" id="ARBA00022655"/>
    </source>
</evidence>
<dbReference type="FunFam" id="3.20.20.60:FF:000003">
    <property type="entry name" value="3-methyl-2-oxobutanoate hydroxymethyltransferase"/>
    <property type="match status" value="1"/>
</dbReference>
<dbReference type="InterPro" id="IPR040442">
    <property type="entry name" value="Pyrv_kinase-like_dom_sf"/>
</dbReference>
<comment type="catalytic activity">
    <reaction evidence="7">
        <text>(6R)-5,10-methylene-5,6,7,8-tetrahydrofolate + 3-methyl-2-oxobutanoate + H2O = 2-dehydropantoate + (6S)-5,6,7,8-tetrahydrofolate</text>
        <dbReference type="Rhea" id="RHEA:11824"/>
        <dbReference type="ChEBI" id="CHEBI:11561"/>
        <dbReference type="ChEBI" id="CHEBI:11851"/>
        <dbReference type="ChEBI" id="CHEBI:15377"/>
        <dbReference type="ChEBI" id="CHEBI:15636"/>
        <dbReference type="ChEBI" id="CHEBI:57453"/>
        <dbReference type="EC" id="2.1.2.11"/>
    </reaction>
</comment>
<dbReference type="EMBL" id="PNFZ01000006">
    <property type="protein sequence ID" value="PMB97572.1"/>
    <property type="molecule type" value="Genomic_DNA"/>
</dbReference>
<evidence type="ECO:0000256" key="11">
    <source>
        <dbReference type="SAM" id="MobiDB-lite"/>
    </source>
</evidence>
<dbReference type="HAMAP" id="MF_00156">
    <property type="entry name" value="PanB"/>
    <property type="match status" value="1"/>
</dbReference>
<keyword evidence="7 10" id="KW-0460">Magnesium</keyword>
<comment type="similarity">
    <text evidence="2 7">Belongs to the PanB family.</text>
</comment>
<evidence type="ECO:0000313" key="13">
    <source>
        <dbReference type="Proteomes" id="UP000235703"/>
    </source>
</evidence>
<evidence type="ECO:0000313" key="12">
    <source>
        <dbReference type="EMBL" id="PMB97572.1"/>
    </source>
</evidence>
<organism evidence="12 13">
    <name type="scientific">Brevibacterium luteolum</name>
    <dbReference type="NCBI Taxonomy" id="199591"/>
    <lineage>
        <taxon>Bacteria</taxon>
        <taxon>Bacillati</taxon>
        <taxon>Actinomycetota</taxon>
        <taxon>Actinomycetes</taxon>
        <taxon>Micrococcales</taxon>
        <taxon>Brevibacteriaceae</taxon>
        <taxon>Brevibacterium</taxon>
    </lineage>
</organism>
<dbReference type="Gene3D" id="3.20.20.60">
    <property type="entry name" value="Phosphoenolpyruvate-binding domains"/>
    <property type="match status" value="1"/>
</dbReference>
<keyword evidence="12" id="KW-0489">Methyltransferase</keyword>
<name>A0A2N6PFX0_9MICO</name>
<dbReference type="Pfam" id="PF02548">
    <property type="entry name" value="Pantoate_transf"/>
    <property type="match status" value="1"/>
</dbReference>
<keyword evidence="7" id="KW-0963">Cytoplasm</keyword>